<evidence type="ECO:0000313" key="2">
    <source>
        <dbReference type="Proteomes" id="UP000783742"/>
    </source>
</evidence>
<proteinExistence type="predicted"/>
<gene>
    <name evidence="1" type="ORF">KQI68_06895</name>
</gene>
<organism evidence="1 2">
    <name type="scientific">Peptoniphilus ovalis</name>
    <dbReference type="NCBI Taxonomy" id="2841503"/>
    <lineage>
        <taxon>Bacteria</taxon>
        <taxon>Bacillati</taxon>
        <taxon>Bacillota</taxon>
        <taxon>Tissierellia</taxon>
        <taxon>Tissierellales</taxon>
        <taxon>Peptoniphilaceae</taxon>
        <taxon>Peptoniphilus</taxon>
    </lineage>
</organism>
<sequence length="66" mass="7643">MTYQEAKQAMKSRCKVKLKGIVYKHINAIIFRKTENLEIIQLELQDMQADSVSICRIEQAEVADET</sequence>
<dbReference type="Proteomes" id="UP000783742">
    <property type="component" value="Unassembled WGS sequence"/>
</dbReference>
<reference evidence="1 2" key="1">
    <citation type="submission" date="2021-06" db="EMBL/GenBank/DDBJ databases">
        <authorList>
            <person name="Sun Q."/>
            <person name="Li D."/>
        </authorList>
    </citation>
    <scope>NUCLEOTIDE SEQUENCE [LARGE SCALE GENOMIC DNA]</scope>
    <source>
        <strain evidence="1 2">MSJ-1</strain>
    </source>
</reference>
<protein>
    <submittedName>
        <fullName evidence="1">Uncharacterized protein</fullName>
    </submittedName>
</protein>
<keyword evidence="2" id="KW-1185">Reference proteome</keyword>
<evidence type="ECO:0000313" key="1">
    <source>
        <dbReference type="EMBL" id="MBU5669566.1"/>
    </source>
</evidence>
<dbReference type="EMBL" id="JAHLQO010000004">
    <property type="protein sequence ID" value="MBU5669566.1"/>
    <property type="molecule type" value="Genomic_DNA"/>
</dbReference>
<comment type="caution">
    <text evidence="1">The sequence shown here is derived from an EMBL/GenBank/DDBJ whole genome shotgun (WGS) entry which is preliminary data.</text>
</comment>
<dbReference type="RefSeq" id="WP_216549402.1">
    <property type="nucleotide sequence ID" value="NZ_JAHLQO010000004.1"/>
</dbReference>
<accession>A0ABS6FHX0</accession>
<name>A0ABS6FHX0_9FIRM</name>